<name>A0A8S5MSC3_9CAUD</name>
<evidence type="ECO:0000313" key="1">
    <source>
        <dbReference type="EMBL" id="DAD85032.1"/>
    </source>
</evidence>
<protein>
    <submittedName>
        <fullName evidence="1">Uncharacterized protein</fullName>
    </submittedName>
</protein>
<dbReference type="EMBL" id="BK014971">
    <property type="protein sequence ID" value="DAD85032.1"/>
    <property type="molecule type" value="Genomic_DNA"/>
</dbReference>
<accession>A0A8S5MSC3</accession>
<organism evidence="1">
    <name type="scientific">Podoviridae sp. ctV3c15</name>
    <dbReference type="NCBI Taxonomy" id="2826559"/>
    <lineage>
        <taxon>Viruses</taxon>
        <taxon>Duplodnaviria</taxon>
        <taxon>Heunggongvirae</taxon>
        <taxon>Uroviricota</taxon>
        <taxon>Caudoviricetes</taxon>
    </lineage>
</organism>
<proteinExistence type="predicted"/>
<reference evidence="1" key="1">
    <citation type="journal article" date="2021" name="Proc. Natl. Acad. Sci. U.S.A.">
        <title>A Catalog of Tens of Thousands of Viruses from Human Metagenomes Reveals Hidden Associations with Chronic Diseases.</title>
        <authorList>
            <person name="Tisza M.J."/>
            <person name="Buck C.B."/>
        </authorList>
    </citation>
    <scope>NUCLEOTIDE SEQUENCE</scope>
    <source>
        <strain evidence="1">CtV3c15</strain>
    </source>
</reference>
<sequence>MILAYRQNITKGDYINIYGAKKNRRKNWEFLL</sequence>